<dbReference type="Proteomes" id="UP000887579">
    <property type="component" value="Unplaced"/>
</dbReference>
<reference evidence="2" key="1">
    <citation type="submission" date="2022-11" db="UniProtKB">
        <authorList>
            <consortium name="WormBaseParasite"/>
        </authorList>
    </citation>
    <scope>IDENTIFICATION</scope>
</reference>
<name>A0AC34F6T4_9BILA</name>
<evidence type="ECO:0000313" key="1">
    <source>
        <dbReference type="Proteomes" id="UP000887579"/>
    </source>
</evidence>
<protein>
    <submittedName>
        <fullName evidence="2">Uncharacterized protein</fullName>
    </submittedName>
</protein>
<accession>A0AC34F6T4</accession>
<organism evidence="1 2">
    <name type="scientific">Panagrolaimus sp. ES5</name>
    <dbReference type="NCBI Taxonomy" id="591445"/>
    <lineage>
        <taxon>Eukaryota</taxon>
        <taxon>Metazoa</taxon>
        <taxon>Ecdysozoa</taxon>
        <taxon>Nematoda</taxon>
        <taxon>Chromadorea</taxon>
        <taxon>Rhabditida</taxon>
        <taxon>Tylenchina</taxon>
        <taxon>Panagrolaimomorpha</taxon>
        <taxon>Panagrolaimoidea</taxon>
        <taxon>Panagrolaimidae</taxon>
        <taxon>Panagrolaimus</taxon>
    </lineage>
</organism>
<sequence length="375" mass="44532">MNYELDMGKFDKICFDSDVRPLDQAHMRNSRIILKYCPGVLGLEPLPKNGHTDYQYKEKCVAAIIDFFHVYPASLVLRNIWKVARISDEDCNEMFQLFEQLPSGFTVNDFDLLFNKYSCAPKQVLHILRSIELESLQLNTIQESLKKVKKEFLPLLKDYGAYYQDWDEDGHVEYIAGDNIYEFSQMETKKEILAEYLSTKTRNLHRYISHRDKLEFLKRNFKNWFQEITERSPIIEQQMSERKESPQRKKPRTTLKKKIISDFHNDQWYNEFIKPQKDKGYEAAAALCVYSEVQRLRYKKTLSDCYKFYENYLLDDKTFDYKKFIFEIQKNSDQSESRDSELSTSPAVSRRKRLGSKRKRNNSSDSTSGNEYQSS</sequence>
<dbReference type="WBParaSite" id="ES5_v2.g12852.t1">
    <property type="protein sequence ID" value="ES5_v2.g12852.t1"/>
    <property type="gene ID" value="ES5_v2.g12852"/>
</dbReference>
<proteinExistence type="predicted"/>
<evidence type="ECO:0000313" key="2">
    <source>
        <dbReference type="WBParaSite" id="ES5_v2.g12852.t1"/>
    </source>
</evidence>